<dbReference type="PANTHER" id="PTHR13847:SF285">
    <property type="entry name" value="FAD DEPENDENT OXIDOREDUCTASE DOMAIN-CONTAINING PROTEIN"/>
    <property type="match status" value="1"/>
</dbReference>
<comment type="caution">
    <text evidence="2">The sequence shown here is derived from an EMBL/GenBank/DDBJ whole genome shotgun (WGS) entry which is preliminary data.</text>
</comment>
<evidence type="ECO:0000259" key="1">
    <source>
        <dbReference type="Pfam" id="PF01266"/>
    </source>
</evidence>
<dbReference type="Proteomes" id="UP001165580">
    <property type="component" value="Unassembled WGS sequence"/>
</dbReference>
<dbReference type="EMBL" id="JANTEZ010000001">
    <property type="protein sequence ID" value="MCS5713402.1"/>
    <property type="molecule type" value="Genomic_DNA"/>
</dbReference>
<dbReference type="InterPro" id="IPR006076">
    <property type="entry name" value="FAD-dep_OxRdtase"/>
</dbReference>
<reference evidence="2" key="1">
    <citation type="submission" date="2022-08" db="EMBL/GenBank/DDBJ databases">
        <authorList>
            <person name="Deng Y."/>
            <person name="Han X.-F."/>
            <person name="Zhang Y.-Q."/>
        </authorList>
    </citation>
    <scope>NUCLEOTIDE SEQUENCE</scope>
    <source>
        <strain evidence="2">CPCC 205716</strain>
    </source>
</reference>
<proteinExistence type="predicted"/>
<dbReference type="Gene3D" id="3.50.50.60">
    <property type="entry name" value="FAD/NAD(P)-binding domain"/>
    <property type="match status" value="1"/>
</dbReference>
<feature type="domain" description="FAD dependent oxidoreductase" evidence="1">
    <location>
        <begin position="37"/>
        <end position="413"/>
    </location>
</feature>
<dbReference type="Pfam" id="PF01266">
    <property type="entry name" value="DAO"/>
    <property type="match status" value="1"/>
</dbReference>
<dbReference type="RefSeq" id="WP_259484935.1">
    <property type="nucleotide sequence ID" value="NZ_JANTEZ010000001.1"/>
</dbReference>
<keyword evidence="3" id="KW-1185">Reference proteome</keyword>
<dbReference type="PANTHER" id="PTHR13847">
    <property type="entry name" value="SARCOSINE DEHYDROGENASE-RELATED"/>
    <property type="match status" value="1"/>
</dbReference>
<sequence length="477" mass="50653">MAATDYRDLSFWFDSLAGSGRDALMPRPGLTGDQRTDVCIIGGGLTGLWTAYYLKRANPELAITVVEKHIAGFGASGRNGGWCSALFPTSTSGLRRAYGDEAAIAMRRTMIDTVDEVGRVVAAEGIDCDYVKGGTVTFARGDVQLASARAEVEAAKAFGPDEPELVTAGEASEPSSDRRAALGRALRATRAAAASFDPSCARLQPAKLVRGLADVVERMGVVIAEQTEVVEWAPRRVLCEGPSGQVLVHCDTVVIATEGYGAQLPGVKRRILPLYSLMIATEPLPAELWDELGIEHGTTFSDYRHLLVYGQRTADDRFAFGGRGARYHWGSSITPGHDRSAAVFAHLERALVDLFPAAAGAEVTHRWGGPLGVPRDWHASASYNPRTGVAFAGGYVGDGLSTTNLAGRTLADLIGGHDSELTGLPWVNHLSPRWEPEPLRFIGANLGLLGTTAADAEEALTGRPSLAARVLGPLTGH</sequence>
<dbReference type="InterPro" id="IPR036188">
    <property type="entry name" value="FAD/NAD-bd_sf"/>
</dbReference>
<protein>
    <submittedName>
        <fullName evidence="2">FAD-binding oxidoreductase</fullName>
    </submittedName>
</protein>
<evidence type="ECO:0000313" key="3">
    <source>
        <dbReference type="Proteomes" id="UP001165580"/>
    </source>
</evidence>
<accession>A0ABT2GCP0</accession>
<dbReference type="Gene3D" id="3.30.9.10">
    <property type="entry name" value="D-Amino Acid Oxidase, subunit A, domain 2"/>
    <property type="match status" value="1"/>
</dbReference>
<evidence type="ECO:0000313" key="2">
    <source>
        <dbReference type="EMBL" id="MCS5713402.1"/>
    </source>
</evidence>
<dbReference type="SUPFAM" id="SSF51905">
    <property type="entry name" value="FAD/NAD(P)-binding domain"/>
    <property type="match status" value="1"/>
</dbReference>
<organism evidence="2 3">
    <name type="scientific">Herbiconiux gentiana</name>
    <dbReference type="NCBI Taxonomy" id="2970912"/>
    <lineage>
        <taxon>Bacteria</taxon>
        <taxon>Bacillati</taxon>
        <taxon>Actinomycetota</taxon>
        <taxon>Actinomycetes</taxon>
        <taxon>Micrococcales</taxon>
        <taxon>Microbacteriaceae</taxon>
        <taxon>Herbiconiux</taxon>
    </lineage>
</organism>
<gene>
    <name evidence="2" type="ORF">NVV95_02415</name>
</gene>
<name>A0ABT2GCP0_9MICO</name>